<feature type="domain" description="CzcB-like barrel-sandwich hybrid" evidence="3">
    <location>
        <begin position="73"/>
        <end position="211"/>
    </location>
</feature>
<dbReference type="Pfam" id="PF25954">
    <property type="entry name" value="Beta-barrel_RND_2"/>
    <property type="match status" value="1"/>
</dbReference>
<dbReference type="Gene3D" id="2.40.50.100">
    <property type="match status" value="1"/>
</dbReference>
<comment type="similarity">
    <text evidence="1">Belongs to the membrane fusion protein (MFP) (TC 8.A.1) family.</text>
</comment>
<dbReference type="InterPro" id="IPR058647">
    <property type="entry name" value="BSH_CzcB-like"/>
</dbReference>
<feature type="domain" description="CusB-like beta-barrel" evidence="2">
    <location>
        <begin position="217"/>
        <end position="286"/>
    </location>
</feature>
<dbReference type="Proteomes" id="UP000244223">
    <property type="component" value="Unassembled WGS sequence"/>
</dbReference>
<gene>
    <name evidence="5" type="ORF">C8N29_10447</name>
</gene>
<dbReference type="OrthoDB" id="9811754at2"/>
<keyword evidence="6" id="KW-1185">Reference proteome</keyword>
<proteinExistence type="inferred from homology"/>
<dbReference type="FunFam" id="2.40.30.170:FF:000010">
    <property type="entry name" value="Efflux RND transporter periplasmic adaptor subunit"/>
    <property type="match status" value="1"/>
</dbReference>
<dbReference type="InterPro" id="IPR006143">
    <property type="entry name" value="RND_pump_MFP"/>
</dbReference>
<dbReference type="GO" id="GO:0015562">
    <property type="term" value="F:efflux transmembrane transporter activity"/>
    <property type="evidence" value="ECO:0007669"/>
    <property type="project" value="TreeGrafter"/>
</dbReference>
<dbReference type="SUPFAM" id="SSF111369">
    <property type="entry name" value="HlyD-like secretion proteins"/>
    <property type="match status" value="1"/>
</dbReference>
<dbReference type="Pfam" id="PF25975">
    <property type="entry name" value="CzcB_C"/>
    <property type="match status" value="1"/>
</dbReference>
<evidence type="ECO:0000256" key="1">
    <source>
        <dbReference type="ARBA" id="ARBA00009477"/>
    </source>
</evidence>
<dbReference type="Pfam" id="PF25973">
    <property type="entry name" value="BSH_CzcB"/>
    <property type="match status" value="1"/>
</dbReference>
<evidence type="ECO:0000259" key="4">
    <source>
        <dbReference type="Pfam" id="PF25975"/>
    </source>
</evidence>
<dbReference type="Gene3D" id="1.10.287.470">
    <property type="entry name" value="Helix hairpin bin"/>
    <property type="match status" value="1"/>
</dbReference>
<dbReference type="Gene3D" id="2.40.30.170">
    <property type="match status" value="1"/>
</dbReference>
<accession>A0A2T5J135</accession>
<dbReference type="PANTHER" id="PTHR30469">
    <property type="entry name" value="MULTIDRUG RESISTANCE PROTEIN MDTA"/>
    <property type="match status" value="1"/>
</dbReference>
<dbReference type="InterPro" id="IPR058649">
    <property type="entry name" value="CzcB_C"/>
</dbReference>
<dbReference type="RefSeq" id="WP_107865014.1">
    <property type="nucleotide sequence ID" value="NZ_QAON01000004.1"/>
</dbReference>
<dbReference type="AlphaFoldDB" id="A0A2T5J135"/>
<evidence type="ECO:0000313" key="5">
    <source>
        <dbReference type="EMBL" id="PTQ90009.1"/>
    </source>
</evidence>
<dbReference type="NCBIfam" id="TIGR01730">
    <property type="entry name" value="RND_mfp"/>
    <property type="match status" value="1"/>
</dbReference>
<dbReference type="Gene3D" id="2.40.420.20">
    <property type="match status" value="1"/>
</dbReference>
<name>A0A2T5J135_9GAMM</name>
<feature type="domain" description="CzcB-like C-terminal circularly permuted SH3-like" evidence="4">
    <location>
        <begin position="297"/>
        <end position="349"/>
    </location>
</feature>
<organism evidence="5 6">
    <name type="scientific">Agitococcus lubricus</name>
    <dbReference type="NCBI Taxonomy" id="1077255"/>
    <lineage>
        <taxon>Bacteria</taxon>
        <taxon>Pseudomonadati</taxon>
        <taxon>Pseudomonadota</taxon>
        <taxon>Gammaproteobacteria</taxon>
        <taxon>Moraxellales</taxon>
        <taxon>Moraxellaceae</taxon>
        <taxon>Agitococcus</taxon>
    </lineage>
</organism>
<evidence type="ECO:0000259" key="2">
    <source>
        <dbReference type="Pfam" id="PF25954"/>
    </source>
</evidence>
<dbReference type="PANTHER" id="PTHR30469:SF15">
    <property type="entry name" value="HLYD FAMILY OF SECRETION PROTEINS"/>
    <property type="match status" value="1"/>
</dbReference>
<dbReference type="EMBL" id="QAON01000004">
    <property type="protein sequence ID" value="PTQ90009.1"/>
    <property type="molecule type" value="Genomic_DNA"/>
</dbReference>
<comment type="caution">
    <text evidence="5">The sequence shown here is derived from an EMBL/GenBank/DDBJ whole genome shotgun (WGS) entry which is preliminary data.</text>
</comment>
<evidence type="ECO:0000313" key="6">
    <source>
        <dbReference type="Proteomes" id="UP000244223"/>
    </source>
</evidence>
<dbReference type="GO" id="GO:1990281">
    <property type="term" value="C:efflux pump complex"/>
    <property type="evidence" value="ECO:0007669"/>
    <property type="project" value="TreeGrafter"/>
</dbReference>
<protein>
    <submittedName>
        <fullName evidence="5">RND family efflux transporter MFP subunit</fullName>
    </submittedName>
</protein>
<sequence length="369" mass="40142">MFASLCKQQGWHISLGIILLTIWLWPEESTSKYSSSDPFVELSSVDVVTVQNTRIAQDIAVTGTIAPVRQTILNARVLGEVKQVFIREGQSVKAGQVLVVQDDRDLVARLQQAEASLLTAKAELALAQQNLDRIKPLQQQNYASSNDLANAERQVDIRHAQVKSAEVSVIQAKQQLADMAVRAPYAGTVSERLVDAGQSVAPNTPLLKLVDLSQVELVAQVAATEVAAIKVGQVIYFTADGYADQTFAGRITRINPVAKAGSRRVDVYALVNNQKGLLRGGLFAKGYVRDDQAQQGVAVPFSAVQERQGQKVVHVIRDNRLVAQSVSVGRRDEAKSLALVTGLQAGERVLLLPPLPQNEGRIVRFKDGR</sequence>
<evidence type="ECO:0000259" key="3">
    <source>
        <dbReference type="Pfam" id="PF25973"/>
    </source>
</evidence>
<dbReference type="InterPro" id="IPR058792">
    <property type="entry name" value="Beta-barrel_RND_2"/>
</dbReference>
<reference evidence="5 6" key="1">
    <citation type="submission" date="2018-04" db="EMBL/GenBank/DDBJ databases">
        <title>Genomic Encyclopedia of Archaeal and Bacterial Type Strains, Phase II (KMG-II): from individual species to whole genera.</title>
        <authorList>
            <person name="Goeker M."/>
        </authorList>
    </citation>
    <scope>NUCLEOTIDE SEQUENCE [LARGE SCALE GENOMIC DNA]</scope>
    <source>
        <strain evidence="5 6">DSM 5822</strain>
    </source>
</reference>